<feature type="domain" description="MTTase N-terminal" evidence="15">
    <location>
        <begin position="1"/>
        <end position="116"/>
    </location>
</feature>
<keyword evidence="13" id="KW-0819">tRNA processing</keyword>
<dbReference type="SFLD" id="SFLDF00273">
    <property type="entry name" value="(dimethylallyl)adenosine_tRNA"/>
    <property type="match status" value="1"/>
</dbReference>
<dbReference type="PANTHER" id="PTHR43020:SF2">
    <property type="entry name" value="MITOCHONDRIAL TRNA METHYLTHIOTRANSFERASE CDK5RAP1"/>
    <property type="match status" value="1"/>
</dbReference>
<dbReference type="InterPro" id="IPR020612">
    <property type="entry name" value="Methylthiotransferase_CS"/>
</dbReference>
<evidence type="ECO:0000256" key="3">
    <source>
        <dbReference type="ARBA" id="ARBA00022490"/>
    </source>
</evidence>
<dbReference type="NCBIfam" id="TIGR00089">
    <property type="entry name" value="MiaB/RimO family radical SAM methylthiotransferase"/>
    <property type="match status" value="1"/>
</dbReference>
<evidence type="ECO:0000256" key="12">
    <source>
        <dbReference type="ARBA" id="ARBA00081141"/>
    </source>
</evidence>
<dbReference type="Gene3D" id="3.80.30.20">
    <property type="entry name" value="tm_1862 like domain"/>
    <property type="match status" value="1"/>
</dbReference>
<dbReference type="AlphaFoldDB" id="A0A9D9HP77"/>
<dbReference type="InterPro" id="IPR007197">
    <property type="entry name" value="rSAM"/>
</dbReference>
<dbReference type="GO" id="GO:0046872">
    <property type="term" value="F:metal ion binding"/>
    <property type="evidence" value="ECO:0007669"/>
    <property type="project" value="UniProtKB-KW"/>
</dbReference>
<evidence type="ECO:0000259" key="16">
    <source>
        <dbReference type="PROSITE" id="PS51918"/>
    </source>
</evidence>
<evidence type="ECO:0000256" key="4">
    <source>
        <dbReference type="ARBA" id="ARBA00022679"/>
    </source>
</evidence>
<evidence type="ECO:0000256" key="13">
    <source>
        <dbReference type="HAMAP-Rule" id="MF_01864"/>
    </source>
</evidence>
<dbReference type="SFLD" id="SFLDS00029">
    <property type="entry name" value="Radical_SAM"/>
    <property type="match status" value="1"/>
</dbReference>
<reference evidence="17" key="2">
    <citation type="journal article" date="2021" name="PeerJ">
        <title>Extensive microbial diversity within the chicken gut microbiome revealed by metagenomics and culture.</title>
        <authorList>
            <person name="Gilroy R."/>
            <person name="Ravi A."/>
            <person name="Getino M."/>
            <person name="Pursley I."/>
            <person name="Horton D.L."/>
            <person name="Alikhan N.F."/>
            <person name="Baker D."/>
            <person name="Gharbi K."/>
            <person name="Hall N."/>
            <person name="Watson M."/>
            <person name="Adriaenssens E.M."/>
            <person name="Foster-Nyarko E."/>
            <person name="Jarju S."/>
            <person name="Secka A."/>
            <person name="Antonio M."/>
            <person name="Oren A."/>
            <person name="Chaudhuri R.R."/>
            <person name="La Ragione R."/>
            <person name="Hildebrand F."/>
            <person name="Pallen M.J."/>
        </authorList>
    </citation>
    <scope>NUCLEOTIDE SEQUENCE</scope>
    <source>
        <strain evidence="17">10532</strain>
    </source>
</reference>
<evidence type="ECO:0000256" key="2">
    <source>
        <dbReference type="ARBA" id="ARBA00022485"/>
    </source>
</evidence>
<name>A0A9D9HP77_9SPIR</name>
<keyword evidence="4 13" id="KW-0808">Transferase</keyword>
<keyword evidence="8 13" id="KW-0411">Iron-sulfur</keyword>
<evidence type="ECO:0000313" key="17">
    <source>
        <dbReference type="EMBL" id="MBO8457657.1"/>
    </source>
</evidence>
<dbReference type="CDD" id="cd01335">
    <property type="entry name" value="Radical_SAM"/>
    <property type="match status" value="1"/>
</dbReference>
<feature type="binding site" evidence="13">
    <location>
        <position position="158"/>
    </location>
    <ligand>
        <name>[4Fe-4S] cluster</name>
        <dbReference type="ChEBI" id="CHEBI:49883"/>
        <label>2</label>
        <note>4Fe-4S-S-AdoMet</note>
    </ligand>
</feature>
<evidence type="ECO:0000256" key="11">
    <source>
        <dbReference type="ARBA" id="ARBA00080698"/>
    </source>
</evidence>
<dbReference type="PROSITE" id="PS51449">
    <property type="entry name" value="MTTASE_N"/>
    <property type="match status" value="1"/>
</dbReference>
<dbReference type="Gene3D" id="3.40.50.12160">
    <property type="entry name" value="Methylthiotransferase, N-terminal domain"/>
    <property type="match status" value="1"/>
</dbReference>
<dbReference type="Pfam" id="PF04055">
    <property type="entry name" value="Radical_SAM"/>
    <property type="match status" value="1"/>
</dbReference>
<feature type="domain" description="TRAM" evidence="14">
    <location>
        <begin position="368"/>
        <end position="431"/>
    </location>
</feature>
<dbReference type="PANTHER" id="PTHR43020">
    <property type="entry name" value="CDK5 REGULATORY SUBUNIT-ASSOCIATED PROTEIN 1"/>
    <property type="match status" value="1"/>
</dbReference>
<evidence type="ECO:0000256" key="5">
    <source>
        <dbReference type="ARBA" id="ARBA00022691"/>
    </source>
</evidence>
<comment type="subcellular location">
    <subcellularLocation>
        <location evidence="13">Cytoplasm</location>
    </subcellularLocation>
</comment>
<organism evidence="17 18">
    <name type="scientific">Candidatus Gallitreponema excrementavium</name>
    <dbReference type="NCBI Taxonomy" id="2840840"/>
    <lineage>
        <taxon>Bacteria</taxon>
        <taxon>Pseudomonadati</taxon>
        <taxon>Spirochaetota</taxon>
        <taxon>Spirochaetia</taxon>
        <taxon>Spirochaetales</taxon>
        <taxon>Candidatus Gallitreponema</taxon>
    </lineage>
</organism>
<comment type="catalytic activity">
    <reaction evidence="13">
        <text>N(6)-dimethylallyladenosine(37) in tRNA + (sulfur carrier)-SH + AH2 + 2 S-adenosyl-L-methionine = 2-methylsulfanyl-N(6)-dimethylallyladenosine(37) in tRNA + (sulfur carrier)-H + 5'-deoxyadenosine + L-methionine + A + S-adenosyl-L-homocysteine + 2 H(+)</text>
        <dbReference type="Rhea" id="RHEA:37067"/>
        <dbReference type="Rhea" id="RHEA-COMP:10375"/>
        <dbReference type="Rhea" id="RHEA-COMP:10376"/>
        <dbReference type="Rhea" id="RHEA-COMP:14737"/>
        <dbReference type="Rhea" id="RHEA-COMP:14739"/>
        <dbReference type="ChEBI" id="CHEBI:13193"/>
        <dbReference type="ChEBI" id="CHEBI:15378"/>
        <dbReference type="ChEBI" id="CHEBI:17319"/>
        <dbReference type="ChEBI" id="CHEBI:17499"/>
        <dbReference type="ChEBI" id="CHEBI:29917"/>
        <dbReference type="ChEBI" id="CHEBI:57844"/>
        <dbReference type="ChEBI" id="CHEBI:57856"/>
        <dbReference type="ChEBI" id="CHEBI:59789"/>
        <dbReference type="ChEBI" id="CHEBI:64428"/>
        <dbReference type="ChEBI" id="CHEBI:74415"/>
        <dbReference type="ChEBI" id="CHEBI:74417"/>
        <dbReference type="EC" id="2.8.4.3"/>
    </reaction>
</comment>
<dbReference type="SMART" id="SM00729">
    <property type="entry name" value="Elp3"/>
    <property type="match status" value="1"/>
</dbReference>
<keyword evidence="3 13" id="KW-0963">Cytoplasm</keyword>
<dbReference type="InterPro" id="IPR013848">
    <property type="entry name" value="Methylthiotransferase_N"/>
</dbReference>
<protein>
    <recommendedName>
        <fullName evidence="10 13">tRNA-2-methylthio-N(6)-dimethylallyladenosine synthase</fullName>
        <ecNumber evidence="9 13">2.8.4.3</ecNumber>
    </recommendedName>
    <alternativeName>
        <fullName evidence="12 13">(Dimethylallyl)adenosine tRNA methylthiotransferase MiaB</fullName>
    </alternativeName>
    <alternativeName>
        <fullName evidence="11 13">tRNA-i(6)A37 methylthiotransferase</fullName>
    </alternativeName>
</protein>
<evidence type="ECO:0000256" key="7">
    <source>
        <dbReference type="ARBA" id="ARBA00023004"/>
    </source>
</evidence>
<keyword evidence="6 13" id="KW-0479">Metal-binding</keyword>
<evidence type="ECO:0000256" key="10">
    <source>
        <dbReference type="ARBA" id="ARBA00068570"/>
    </source>
</evidence>
<dbReference type="SFLD" id="SFLDG01061">
    <property type="entry name" value="methylthiotransferase"/>
    <property type="match status" value="1"/>
</dbReference>
<dbReference type="EMBL" id="JADIMM010000071">
    <property type="protein sequence ID" value="MBO8457657.1"/>
    <property type="molecule type" value="Genomic_DNA"/>
</dbReference>
<evidence type="ECO:0000256" key="6">
    <source>
        <dbReference type="ARBA" id="ARBA00022723"/>
    </source>
</evidence>
<dbReference type="GO" id="GO:0035597">
    <property type="term" value="F:tRNA-2-methylthio-N(6)-dimethylallyladenosine(37) synthase activity"/>
    <property type="evidence" value="ECO:0007669"/>
    <property type="project" value="UniProtKB-EC"/>
</dbReference>
<dbReference type="NCBIfam" id="TIGR01574">
    <property type="entry name" value="miaB-methiolase"/>
    <property type="match status" value="1"/>
</dbReference>
<comment type="caution">
    <text evidence="17">The sequence shown here is derived from an EMBL/GenBank/DDBJ whole genome shotgun (WGS) entry which is preliminary data.</text>
</comment>
<dbReference type="EC" id="2.8.4.3" evidence="9 13"/>
<comment type="similarity">
    <text evidence="13">Belongs to the methylthiotransferase family. MiaB subfamily.</text>
</comment>
<dbReference type="GO" id="GO:0005829">
    <property type="term" value="C:cytosol"/>
    <property type="evidence" value="ECO:0007669"/>
    <property type="project" value="TreeGrafter"/>
</dbReference>
<dbReference type="GO" id="GO:0051539">
    <property type="term" value="F:4 iron, 4 sulfur cluster binding"/>
    <property type="evidence" value="ECO:0007669"/>
    <property type="project" value="UniProtKB-UniRule"/>
</dbReference>
<proteinExistence type="inferred from homology"/>
<keyword evidence="2 13" id="KW-0004">4Fe-4S</keyword>
<dbReference type="InterPro" id="IPR002792">
    <property type="entry name" value="TRAM_dom"/>
</dbReference>
<feature type="binding site" evidence="13">
    <location>
        <position position="151"/>
    </location>
    <ligand>
        <name>[4Fe-4S] cluster</name>
        <dbReference type="ChEBI" id="CHEBI:49883"/>
        <label>2</label>
        <note>4Fe-4S-S-AdoMet</note>
    </ligand>
</feature>
<comment type="cofactor">
    <cofactor evidence="13">
        <name>[4Fe-4S] cluster</name>
        <dbReference type="ChEBI" id="CHEBI:49883"/>
    </cofactor>
    <text evidence="13">Binds 2 [4Fe-4S] clusters. One cluster is coordinated with 3 cysteines and an exchangeable S-adenosyl-L-methionine.</text>
</comment>
<dbReference type="PROSITE" id="PS01278">
    <property type="entry name" value="MTTASE_RADICAL"/>
    <property type="match status" value="1"/>
</dbReference>
<evidence type="ECO:0000259" key="14">
    <source>
        <dbReference type="PROSITE" id="PS50926"/>
    </source>
</evidence>
<evidence type="ECO:0000256" key="8">
    <source>
        <dbReference type="ARBA" id="ARBA00023014"/>
    </source>
</evidence>
<feature type="binding site" evidence="13">
    <location>
        <position position="46"/>
    </location>
    <ligand>
        <name>[4Fe-4S] cluster</name>
        <dbReference type="ChEBI" id="CHEBI:49883"/>
        <label>1</label>
    </ligand>
</feature>
<dbReference type="InterPro" id="IPR006463">
    <property type="entry name" value="MiaB_methiolase"/>
</dbReference>
<dbReference type="InterPro" id="IPR038135">
    <property type="entry name" value="Methylthiotransferase_N_sf"/>
</dbReference>
<sequence>MKYFFETYGCQMNIAESAALENYLIDTGWTKAESEKDTDLLVINTCSVRITAEERIEGRLGNLKTVKQSHPMTIVVTGCMAERLKGKLKERFPQVDYIMGNFQKKYFPDIVRACEKGLKIESINEDEAYNFSDFSWTPGTFSSYLPIMHGCNNFCSYCIVPYVRGREISRKPEEILEEIRLLEGKKVKEVTLLGQNVNSYNYGGLDFPGLLKLVIPELKGIKWLRFLSSHPKDVSPELIELLGQEEVLCRHLHLPVQHGSNRILAAMNRKYTREQYIALVNRIREACPDISLSTDILIGFPGETESDLEETLSLMETVKFEYAYMYHYNPREGTKAFELPNRIPEPEKIRRLDKVIKLQHKITGEVLKNRLYREVPVLVESVSRDNPRELLGRTGRDSRVVFKGPKDLIGDFVNVRLEEIKGFTYRGTLMEN</sequence>
<dbReference type="Pfam" id="PF00919">
    <property type="entry name" value="UPF0004"/>
    <property type="match status" value="1"/>
</dbReference>
<dbReference type="PROSITE" id="PS51918">
    <property type="entry name" value="RADICAL_SAM"/>
    <property type="match status" value="1"/>
</dbReference>
<feature type="domain" description="Radical SAM core" evidence="16">
    <location>
        <begin position="137"/>
        <end position="365"/>
    </location>
</feature>
<dbReference type="Proteomes" id="UP000823638">
    <property type="component" value="Unassembled WGS sequence"/>
</dbReference>
<evidence type="ECO:0000259" key="15">
    <source>
        <dbReference type="PROSITE" id="PS51449"/>
    </source>
</evidence>
<keyword evidence="7 13" id="KW-0408">Iron</keyword>
<evidence type="ECO:0000256" key="9">
    <source>
        <dbReference type="ARBA" id="ARBA00033765"/>
    </source>
</evidence>
<dbReference type="InterPro" id="IPR006638">
    <property type="entry name" value="Elp3/MiaA/NifB-like_rSAM"/>
</dbReference>
<dbReference type="InterPro" id="IPR023404">
    <property type="entry name" value="rSAM_horseshoe"/>
</dbReference>
<evidence type="ECO:0000313" key="18">
    <source>
        <dbReference type="Proteomes" id="UP000823638"/>
    </source>
</evidence>
<dbReference type="HAMAP" id="MF_01864">
    <property type="entry name" value="tRNA_metthiotr_MiaB"/>
    <property type="match status" value="1"/>
</dbReference>
<reference evidence="17" key="1">
    <citation type="submission" date="2020-10" db="EMBL/GenBank/DDBJ databases">
        <authorList>
            <person name="Gilroy R."/>
        </authorList>
    </citation>
    <scope>NUCLEOTIDE SEQUENCE</scope>
    <source>
        <strain evidence="17">10532</strain>
    </source>
</reference>
<gene>
    <name evidence="13 17" type="primary">miaB</name>
    <name evidence="17" type="ORF">IAA81_05450</name>
</gene>
<dbReference type="InterPro" id="IPR005839">
    <property type="entry name" value="Methylthiotransferase"/>
</dbReference>
<dbReference type="SFLD" id="SFLDG01082">
    <property type="entry name" value="B12-binding_domain_containing"/>
    <property type="match status" value="1"/>
</dbReference>
<comment type="subunit">
    <text evidence="13">Monomer.</text>
</comment>
<feature type="binding site" evidence="13">
    <location>
        <position position="79"/>
    </location>
    <ligand>
        <name>[4Fe-4S] cluster</name>
        <dbReference type="ChEBI" id="CHEBI:49883"/>
        <label>1</label>
    </ligand>
</feature>
<feature type="binding site" evidence="13">
    <location>
        <position position="155"/>
    </location>
    <ligand>
        <name>[4Fe-4S] cluster</name>
        <dbReference type="ChEBI" id="CHEBI:49883"/>
        <label>2</label>
        <note>4Fe-4S-S-AdoMet</note>
    </ligand>
</feature>
<dbReference type="FunFam" id="3.40.50.12160:FF:000003">
    <property type="entry name" value="CDK5 regulatory subunit-associated protein 1"/>
    <property type="match status" value="1"/>
</dbReference>
<accession>A0A9D9HP77</accession>
<dbReference type="FunFam" id="3.80.30.20:FF:000001">
    <property type="entry name" value="tRNA-2-methylthio-N(6)-dimethylallyladenosine synthase 2"/>
    <property type="match status" value="1"/>
</dbReference>
<dbReference type="PROSITE" id="PS50926">
    <property type="entry name" value="TRAM"/>
    <property type="match status" value="1"/>
</dbReference>
<dbReference type="SUPFAM" id="SSF102114">
    <property type="entry name" value="Radical SAM enzymes"/>
    <property type="match status" value="1"/>
</dbReference>
<dbReference type="Pfam" id="PF01938">
    <property type="entry name" value="TRAM"/>
    <property type="match status" value="1"/>
</dbReference>
<comment type="function">
    <text evidence="1 13">Catalyzes the methylthiolation of N6-(dimethylallyl)adenosine (i(6)A), leading to the formation of 2-methylthio-N6-(dimethylallyl)adenosine (ms(2)i(6)A) at position 37 in tRNAs that read codons beginning with uridine.</text>
</comment>
<feature type="binding site" evidence="13">
    <location>
        <position position="10"/>
    </location>
    <ligand>
        <name>[4Fe-4S] cluster</name>
        <dbReference type="ChEBI" id="CHEBI:49883"/>
        <label>1</label>
    </ligand>
</feature>
<dbReference type="InterPro" id="IPR058240">
    <property type="entry name" value="rSAM_sf"/>
</dbReference>
<evidence type="ECO:0000256" key="1">
    <source>
        <dbReference type="ARBA" id="ARBA00003234"/>
    </source>
</evidence>
<keyword evidence="5 13" id="KW-0949">S-adenosyl-L-methionine</keyword>